<evidence type="ECO:0000313" key="1">
    <source>
        <dbReference type="EMBL" id="JAP07232.1"/>
    </source>
</evidence>
<feature type="non-terminal residue" evidence="1">
    <location>
        <position position="1"/>
    </location>
</feature>
<accession>A0A0V0GJ01</accession>
<dbReference type="EMBL" id="GEDG01039187">
    <property type="protein sequence ID" value="JAP07232.1"/>
    <property type="molecule type" value="Transcribed_RNA"/>
</dbReference>
<name>A0A0V0GJ01_SOLCH</name>
<proteinExistence type="predicted"/>
<organism evidence="1">
    <name type="scientific">Solanum chacoense</name>
    <name type="common">Chaco potato</name>
    <dbReference type="NCBI Taxonomy" id="4108"/>
    <lineage>
        <taxon>Eukaryota</taxon>
        <taxon>Viridiplantae</taxon>
        <taxon>Streptophyta</taxon>
        <taxon>Embryophyta</taxon>
        <taxon>Tracheophyta</taxon>
        <taxon>Spermatophyta</taxon>
        <taxon>Magnoliopsida</taxon>
        <taxon>eudicotyledons</taxon>
        <taxon>Gunneridae</taxon>
        <taxon>Pentapetalae</taxon>
        <taxon>asterids</taxon>
        <taxon>lamiids</taxon>
        <taxon>Solanales</taxon>
        <taxon>Solanaceae</taxon>
        <taxon>Solanoideae</taxon>
        <taxon>Solaneae</taxon>
        <taxon>Solanum</taxon>
    </lineage>
</organism>
<protein>
    <submittedName>
        <fullName evidence="1">Putative ovule protein</fullName>
    </submittedName>
</protein>
<dbReference type="AlphaFoldDB" id="A0A0V0GJ01"/>
<sequence length="78" mass="8463">STILSESSCLNPLPPLLLLKSSLLLPPFSKLSPFNASRLILFSLTLAISISISTSSSSSSAVKLEVHFLSFFLYSVFR</sequence>
<reference evidence="1" key="1">
    <citation type="submission" date="2015-12" db="EMBL/GenBank/DDBJ databases">
        <title>Gene expression during late stages of embryo sac development: a critical building block for successful pollen-pistil interactions.</title>
        <authorList>
            <person name="Liu Y."/>
            <person name="Joly V."/>
            <person name="Sabar M."/>
            <person name="Matton D.P."/>
        </authorList>
    </citation>
    <scope>NUCLEOTIDE SEQUENCE</scope>
</reference>